<evidence type="ECO:0008006" key="3">
    <source>
        <dbReference type="Google" id="ProtNLM"/>
    </source>
</evidence>
<keyword evidence="1" id="KW-0472">Membrane</keyword>
<proteinExistence type="predicted"/>
<dbReference type="AlphaFoldDB" id="X1A4P9"/>
<feature type="non-terminal residue" evidence="2">
    <location>
        <position position="1"/>
    </location>
</feature>
<dbReference type="EMBL" id="BART01013437">
    <property type="protein sequence ID" value="GAG77090.1"/>
    <property type="molecule type" value="Genomic_DNA"/>
</dbReference>
<protein>
    <recommendedName>
        <fullName evidence="3">EamA domain-containing protein</fullName>
    </recommendedName>
</protein>
<organism evidence="2">
    <name type="scientific">marine sediment metagenome</name>
    <dbReference type="NCBI Taxonomy" id="412755"/>
    <lineage>
        <taxon>unclassified sequences</taxon>
        <taxon>metagenomes</taxon>
        <taxon>ecological metagenomes</taxon>
    </lineage>
</organism>
<evidence type="ECO:0000313" key="2">
    <source>
        <dbReference type="EMBL" id="GAG77090.1"/>
    </source>
</evidence>
<keyword evidence="1" id="KW-1133">Transmembrane helix</keyword>
<evidence type="ECO:0000256" key="1">
    <source>
        <dbReference type="SAM" id="Phobius"/>
    </source>
</evidence>
<keyword evidence="1" id="KW-0812">Transmembrane</keyword>
<sequence>RLICFSITILFLAIILEIFRRKYAKKEGLILAIEAGLILSLNTVWASPGSTIVSHIVDGIIREEEIFFGIIIFIVILLIVAVGITIGQISLKYGQANVLVPLTNVPIQILPVIAFFIVFISSPSNIFSIFYLMIGLILIISSSFLLSKRQVTLEQIKKD</sequence>
<reference evidence="2" key="1">
    <citation type="journal article" date="2014" name="Front. Microbiol.">
        <title>High frequency of phylogenetically diverse reductive dehalogenase-homologous genes in deep subseafloor sedimentary metagenomes.</title>
        <authorList>
            <person name="Kawai M."/>
            <person name="Futagami T."/>
            <person name="Toyoda A."/>
            <person name="Takaki Y."/>
            <person name="Nishi S."/>
            <person name="Hori S."/>
            <person name="Arai W."/>
            <person name="Tsubouchi T."/>
            <person name="Morono Y."/>
            <person name="Uchiyama I."/>
            <person name="Ito T."/>
            <person name="Fujiyama A."/>
            <person name="Inagaki F."/>
            <person name="Takami H."/>
        </authorList>
    </citation>
    <scope>NUCLEOTIDE SEQUENCE</scope>
    <source>
        <strain evidence="2">Expedition CK06-06</strain>
    </source>
</reference>
<feature type="transmembrane region" description="Helical" evidence="1">
    <location>
        <begin position="126"/>
        <end position="147"/>
    </location>
</feature>
<gene>
    <name evidence="2" type="ORF">S01H4_27473</name>
</gene>
<name>X1A4P9_9ZZZZ</name>
<feature type="transmembrane region" description="Helical" evidence="1">
    <location>
        <begin position="98"/>
        <end position="120"/>
    </location>
</feature>
<feature type="transmembrane region" description="Helical" evidence="1">
    <location>
        <begin position="28"/>
        <end position="46"/>
    </location>
</feature>
<comment type="caution">
    <text evidence="2">The sequence shown here is derived from an EMBL/GenBank/DDBJ whole genome shotgun (WGS) entry which is preliminary data.</text>
</comment>
<feature type="transmembrane region" description="Helical" evidence="1">
    <location>
        <begin position="66"/>
        <end position="86"/>
    </location>
</feature>
<accession>X1A4P9</accession>